<organism evidence="2 3">
    <name type="scientific">Sphingobium yanoikuyae ATCC 51230</name>
    <dbReference type="NCBI Taxonomy" id="883163"/>
    <lineage>
        <taxon>Bacteria</taxon>
        <taxon>Pseudomonadati</taxon>
        <taxon>Pseudomonadota</taxon>
        <taxon>Alphaproteobacteria</taxon>
        <taxon>Sphingomonadales</taxon>
        <taxon>Sphingomonadaceae</taxon>
        <taxon>Sphingobium</taxon>
    </lineage>
</organism>
<keyword evidence="3" id="KW-1185">Reference proteome</keyword>
<feature type="region of interest" description="Disordered" evidence="1">
    <location>
        <begin position="42"/>
        <end position="85"/>
    </location>
</feature>
<evidence type="ECO:0000313" key="3">
    <source>
        <dbReference type="Proteomes" id="UP000009887"/>
    </source>
</evidence>
<sequence length="85" mass="8604">MVTGLLALAACSGDPVPPNRVDNRADNAIANAAPALNQAIVANESATPEPAPAPAAQPAPATVSRETPPPPPPQEEYRAIGTEPF</sequence>
<dbReference type="AlphaFoldDB" id="K9DAH3"/>
<gene>
    <name evidence="2" type="ORF">HMPREF9718_02038</name>
</gene>
<protein>
    <submittedName>
        <fullName evidence="2">Uncharacterized protein</fullName>
    </submittedName>
</protein>
<name>K9DAH3_SPHYA</name>
<dbReference type="HOGENOM" id="CLU_2511024_0_0_5"/>
<reference evidence="2 3" key="1">
    <citation type="submission" date="2012-09" db="EMBL/GenBank/DDBJ databases">
        <title>The Genome Sequence of Sphingobium yanoikuyae ATCC 51230.</title>
        <authorList>
            <consortium name="The Broad Institute Genome Sequencing Platform"/>
            <person name="Earl A."/>
            <person name="Ward D."/>
            <person name="Feldgarden M."/>
            <person name="Gevers D."/>
            <person name="Huys G."/>
            <person name="Walker B."/>
            <person name="Young S.K."/>
            <person name="Zeng Q."/>
            <person name="Gargeya S."/>
            <person name="Fitzgerald M."/>
            <person name="Haas B."/>
            <person name="Abouelleil A."/>
            <person name="Alvarado L."/>
            <person name="Arachchi H.M."/>
            <person name="Berlin A.M."/>
            <person name="Chapman S.B."/>
            <person name="Goldberg J."/>
            <person name="Griggs A."/>
            <person name="Gujja S."/>
            <person name="Hansen M."/>
            <person name="Howarth C."/>
            <person name="Imamovic A."/>
            <person name="Larimer J."/>
            <person name="McCowen C."/>
            <person name="Montmayeur A."/>
            <person name="Murphy C."/>
            <person name="Neiman D."/>
            <person name="Pearson M."/>
            <person name="Priest M."/>
            <person name="Roberts A."/>
            <person name="Saif S."/>
            <person name="Shea T."/>
            <person name="Sisk P."/>
            <person name="Sykes S."/>
            <person name="Wortman J."/>
            <person name="Nusbaum C."/>
            <person name="Birren B."/>
        </authorList>
    </citation>
    <scope>NUCLEOTIDE SEQUENCE [LARGE SCALE GENOMIC DNA]</scope>
    <source>
        <strain evidence="2 3">ATCC 51230</strain>
    </source>
</reference>
<proteinExistence type="predicted"/>
<dbReference type="PATRIC" id="fig|883163.3.peg.2088"/>
<dbReference type="Proteomes" id="UP000009887">
    <property type="component" value="Unassembled WGS sequence"/>
</dbReference>
<evidence type="ECO:0000256" key="1">
    <source>
        <dbReference type="SAM" id="MobiDB-lite"/>
    </source>
</evidence>
<accession>K9DAH3</accession>
<dbReference type="EMBL" id="AGZU01000008">
    <property type="protein sequence ID" value="EKU74510.1"/>
    <property type="molecule type" value="Genomic_DNA"/>
</dbReference>
<comment type="caution">
    <text evidence="2">The sequence shown here is derived from an EMBL/GenBank/DDBJ whole genome shotgun (WGS) entry which is preliminary data.</text>
</comment>
<evidence type="ECO:0000313" key="2">
    <source>
        <dbReference type="EMBL" id="EKU74510.1"/>
    </source>
</evidence>